<dbReference type="KEGG" id="buo:BRPE64_DCDS04870"/>
<reference evidence="1 2" key="1">
    <citation type="journal article" date="2013" name="Genome Announc.">
        <title>Complete Genome Sequence of Burkholderia sp. Strain RPE64, Bacterial Symbiont of the Bean Bug Riptortus pedestris.</title>
        <authorList>
            <person name="Shibata T.F."/>
            <person name="Maeda T."/>
            <person name="Nikoh N."/>
            <person name="Yamaguchi K."/>
            <person name="Oshima K."/>
            <person name="Hattori M."/>
            <person name="Nishiyama T."/>
            <person name="Hasebe M."/>
            <person name="Fukatsu T."/>
            <person name="Kikuchi Y."/>
            <person name="Shigenobu S."/>
        </authorList>
    </citation>
    <scope>NUCLEOTIDE SEQUENCE [LARGE SCALE GENOMIC DNA]</scope>
    <source>
        <plasmid evidence="1 2">p1</plasmid>
    </source>
</reference>
<dbReference type="EMBL" id="AP013061">
    <property type="protein sequence ID" value="BAN27423.1"/>
    <property type="molecule type" value="Genomic_DNA"/>
</dbReference>
<dbReference type="PATRIC" id="fig|758793.3.peg.5633"/>
<accession>R4WRZ0</accession>
<dbReference type="HOGENOM" id="CLU_3325522_0_0_4"/>
<geneLocation type="plasmid" evidence="1 2">
    <name>p1</name>
</geneLocation>
<reference evidence="1 2" key="2">
    <citation type="journal article" date="2018" name="Int. J. Syst. Evol. Microbiol.">
        <title>Burkholderia insecticola sp. nov., a gut symbiotic bacterium of the bean bug Riptortus pedestris.</title>
        <authorList>
            <person name="Takeshita K."/>
            <person name="Tamaki H."/>
            <person name="Ohbayashi T."/>
            <person name="Meng X.-Y."/>
            <person name="Sone T."/>
            <person name="Mitani Y."/>
            <person name="Peeters C."/>
            <person name="Kikuchi Y."/>
            <person name="Vandamme P."/>
        </authorList>
    </citation>
    <scope>NUCLEOTIDE SEQUENCE [LARGE SCALE GENOMIC DNA]</scope>
    <source>
        <strain evidence="1">RPE64</strain>
        <plasmid evidence="1 2">p1</plasmid>
    </source>
</reference>
<keyword evidence="2" id="KW-1185">Reference proteome</keyword>
<evidence type="ECO:0000313" key="1">
    <source>
        <dbReference type="EMBL" id="BAN27423.1"/>
    </source>
</evidence>
<name>R4WRZ0_9BURK</name>
<dbReference type="AlphaFoldDB" id="R4WRZ0"/>
<sequence>MIVAIERHGASAVTSRALALQMLAHALSPIKNFSGIEP</sequence>
<dbReference type="Proteomes" id="UP000013966">
    <property type="component" value="Plasmid p1"/>
</dbReference>
<evidence type="ECO:0000313" key="2">
    <source>
        <dbReference type="Proteomes" id="UP000013966"/>
    </source>
</evidence>
<protein>
    <submittedName>
        <fullName evidence="1">Uncharacterized protein</fullName>
    </submittedName>
</protein>
<gene>
    <name evidence="1" type="ORF">BRPE64_DCDS04870</name>
</gene>
<keyword evidence="1" id="KW-0614">Plasmid</keyword>
<proteinExistence type="predicted"/>
<organism evidence="1 2">
    <name type="scientific">Caballeronia insecticola</name>
    <dbReference type="NCBI Taxonomy" id="758793"/>
    <lineage>
        <taxon>Bacteria</taxon>
        <taxon>Pseudomonadati</taxon>
        <taxon>Pseudomonadota</taxon>
        <taxon>Betaproteobacteria</taxon>
        <taxon>Burkholderiales</taxon>
        <taxon>Burkholderiaceae</taxon>
        <taxon>Caballeronia</taxon>
    </lineage>
</organism>